<evidence type="ECO:0000256" key="1">
    <source>
        <dbReference type="PROSITE-ProRule" id="PRU00169"/>
    </source>
</evidence>
<dbReference type="Gene3D" id="3.40.50.2300">
    <property type="match status" value="1"/>
</dbReference>
<keyword evidence="1" id="KW-0597">Phosphoprotein</keyword>
<dbReference type="InterPro" id="IPR052893">
    <property type="entry name" value="TCS_response_regulator"/>
</dbReference>
<dbReference type="GO" id="GO:0000160">
    <property type="term" value="P:phosphorelay signal transduction system"/>
    <property type="evidence" value="ECO:0007669"/>
    <property type="project" value="InterPro"/>
</dbReference>
<dbReference type="InterPro" id="IPR001789">
    <property type="entry name" value="Sig_transdc_resp-reg_receiver"/>
</dbReference>
<dbReference type="Pfam" id="PF00072">
    <property type="entry name" value="Response_reg"/>
    <property type="match status" value="1"/>
</dbReference>
<dbReference type="InterPro" id="IPR011006">
    <property type="entry name" value="CheY-like_superfamily"/>
</dbReference>
<keyword evidence="4" id="KW-1185">Reference proteome</keyword>
<proteinExistence type="predicted"/>
<dbReference type="EMBL" id="QNUL01000012">
    <property type="protein sequence ID" value="REA60155.1"/>
    <property type="molecule type" value="Genomic_DNA"/>
</dbReference>
<dbReference type="PROSITE" id="PS50110">
    <property type="entry name" value="RESPONSE_REGULATORY"/>
    <property type="match status" value="1"/>
</dbReference>
<accession>A0A3D8Y9J0</accession>
<dbReference type="Proteomes" id="UP000256373">
    <property type="component" value="Unassembled WGS sequence"/>
</dbReference>
<dbReference type="OrthoDB" id="671006at2"/>
<dbReference type="SMART" id="SM00448">
    <property type="entry name" value="REC"/>
    <property type="match status" value="1"/>
</dbReference>
<evidence type="ECO:0000259" key="2">
    <source>
        <dbReference type="PROSITE" id="PS50110"/>
    </source>
</evidence>
<protein>
    <submittedName>
        <fullName evidence="3">Response regulator</fullName>
    </submittedName>
</protein>
<evidence type="ECO:0000313" key="3">
    <source>
        <dbReference type="EMBL" id="REA60155.1"/>
    </source>
</evidence>
<gene>
    <name evidence="3" type="ORF">DSL64_15900</name>
</gene>
<dbReference type="AlphaFoldDB" id="A0A3D8Y9J0"/>
<evidence type="ECO:0000313" key="4">
    <source>
        <dbReference type="Proteomes" id="UP000256373"/>
    </source>
</evidence>
<organism evidence="3 4">
    <name type="scientific">Dyadobacter luteus</name>
    <dbReference type="NCBI Taxonomy" id="2259619"/>
    <lineage>
        <taxon>Bacteria</taxon>
        <taxon>Pseudomonadati</taxon>
        <taxon>Bacteroidota</taxon>
        <taxon>Cytophagia</taxon>
        <taxon>Cytophagales</taxon>
        <taxon>Spirosomataceae</taxon>
        <taxon>Dyadobacter</taxon>
    </lineage>
</organism>
<reference evidence="3 4" key="1">
    <citation type="submission" date="2018-07" db="EMBL/GenBank/DDBJ databases">
        <title>Dyadobacter roseus sp. nov., isolated from rose rhizosphere soil.</title>
        <authorList>
            <person name="Chen L."/>
        </authorList>
    </citation>
    <scope>NUCLEOTIDE SEQUENCE [LARGE SCALE GENOMIC DNA]</scope>
    <source>
        <strain evidence="3 4">RS19</strain>
    </source>
</reference>
<dbReference type="SUPFAM" id="SSF52172">
    <property type="entry name" value="CheY-like"/>
    <property type="match status" value="1"/>
</dbReference>
<feature type="domain" description="Response regulatory" evidence="2">
    <location>
        <begin position="7"/>
        <end position="128"/>
    </location>
</feature>
<comment type="caution">
    <text evidence="3">The sequence shown here is derived from an EMBL/GenBank/DDBJ whole genome shotgun (WGS) entry which is preliminary data.</text>
</comment>
<feature type="modified residue" description="4-aspartylphosphate" evidence="1">
    <location>
        <position position="61"/>
    </location>
</feature>
<dbReference type="PANTHER" id="PTHR44520:SF2">
    <property type="entry name" value="RESPONSE REGULATOR RCP1"/>
    <property type="match status" value="1"/>
</dbReference>
<dbReference type="PANTHER" id="PTHR44520">
    <property type="entry name" value="RESPONSE REGULATOR RCP1-RELATED"/>
    <property type="match status" value="1"/>
</dbReference>
<dbReference type="RefSeq" id="WP_115831900.1">
    <property type="nucleotide sequence ID" value="NZ_QNUL01000012.1"/>
</dbReference>
<name>A0A3D8Y9J0_9BACT</name>
<sequence>MPNATRKIFLADDDDEDRMLFKEALQIVAHNVEVIEAENGIKLLELLENRHSYKRSIIVLDINMPLMNGFETIAAIKSTGCIKQLPIFFLSTSKNTNNITKAKQLGAKAYFIKPASWQDFLELVAKIVDQIT</sequence>